<dbReference type="FunFam" id="1.10.3370.10:FF:000001">
    <property type="entry name" value="Preprotein translocase subunit SecY"/>
    <property type="match status" value="1"/>
</dbReference>
<keyword evidence="8 10" id="KW-0472">Membrane</keyword>
<feature type="transmembrane region" description="Helical" evidence="10">
    <location>
        <begin position="364"/>
        <end position="385"/>
    </location>
</feature>
<comment type="function">
    <text evidence="10">The central subunit of the protein translocation channel SecYEG. Consists of two halves formed by TMs 1-5 and 6-10. These two domains form a lateral gate at the front which open onto the bilayer between TMs 2 and 7, and are clamped together by SecE at the back. The channel is closed by both a pore ring composed of hydrophobic SecY resides and a short helix (helix 2A) on the extracellular side of the membrane which forms a plug. The plug probably moves laterally to allow the channel to open. The ring and the pore may move independently.</text>
</comment>
<dbReference type="HAMAP" id="MF_01465">
    <property type="entry name" value="SecY"/>
    <property type="match status" value="1"/>
</dbReference>
<evidence type="ECO:0000256" key="7">
    <source>
        <dbReference type="ARBA" id="ARBA00023010"/>
    </source>
</evidence>
<evidence type="ECO:0000256" key="2">
    <source>
        <dbReference type="ARBA" id="ARBA00005751"/>
    </source>
</evidence>
<feature type="transmembrane region" description="Helical" evidence="10">
    <location>
        <begin position="306"/>
        <end position="328"/>
    </location>
</feature>
<dbReference type="PANTHER" id="PTHR10906">
    <property type="entry name" value="SECY/SEC61-ALPHA FAMILY MEMBER"/>
    <property type="match status" value="1"/>
</dbReference>
<evidence type="ECO:0000256" key="3">
    <source>
        <dbReference type="ARBA" id="ARBA00022448"/>
    </source>
</evidence>
<gene>
    <name evidence="10" type="primary">secY</name>
    <name evidence="12" type="ORF">AWN68_05560</name>
</gene>
<proteinExistence type="inferred from homology"/>
<sequence length="442" mass="47944">MKKFFTTIRNIYSIEELRNRILATLGFLIVFRLGSFVVLPGVDVAKLTDDAGGIFGILNSLLGGSFSRASIFGLGIMPYISASIVIQLMTVAVPSFQKMQKEGESGRKKLTQITRVLTILVTLAQSFGYIKATIISQDAVLPSIDPSLFMISSMILLTAGTMFCMWLGEKITDKGIGNGISMLIMIGIISSLPGAAWMEFVTTNGIGKALFSVIELIVLFFVVIVTVALVQATRRIPVQYAKQVVGGKVYGGQRQFIPLKVNASGVMPIIFAQALMILPSLLSGIWADSSDIANSIGTAFSNPYSWQYNLTFALLIIAFTFFYTAITVNPSNMADDLKRSGGFIPGIKPGRPTSDFIGDVLDRITLPGSIFLAIIAILPTFAYNAGVGQQFAYFYGGTSLLIMVGVILDTLQQIESYLLMRHYEGMMKSGKMRGRSQNVAVA</sequence>
<evidence type="ECO:0000256" key="8">
    <source>
        <dbReference type="ARBA" id="ARBA00023136"/>
    </source>
</evidence>
<feature type="transmembrane region" description="Helical" evidence="10">
    <location>
        <begin position="180"/>
        <end position="198"/>
    </location>
</feature>
<keyword evidence="4 10" id="KW-0812">Transmembrane</keyword>
<organism evidence="12 13">
    <name type="scientific">Roseivirga echinicomitans</name>
    <dbReference type="NCBI Taxonomy" id="296218"/>
    <lineage>
        <taxon>Bacteria</taxon>
        <taxon>Pseudomonadati</taxon>
        <taxon>Bacteroidota</taxon>
        <taxon>Cytophagia</taxon>
        <taxon>Cytophagales</taxon>
        <taxon>Roseivirgaceae</taxon>
        <taxon>Roseivirga</taxon>
    </lineage>
</organism>
<evidence type="ECO:0000256" key="10">
    <source>
        <dbReference type="HAMAP-Rule" id="MF_01465"/>
    </source>
</evidence>
<feature type="transmembrane region" description="Helical" evidence="10">
    <location>
        <begin position="21"/>
        <end position="42"/>
    </location>
</feature>
<dbReference type="RefSeq" id="WP_068415609.1">
    <property type="nucleotide sequence ID" value="NZ_LRDB01000023.1"/>
</dbReference>
<dbReference type="GO" id="GO:0006605">
    <property type="term" value="P:protein targeting"/>
    <property type="evidence" value="ECO:0007669"/>
    <property type="project" value="UniProtKB-UniRule"/>
</dbReference>
<evidence type="ECO:0000256" key="11">
    <source>
        <dbReference type="RuleBase" id="RU004349"/>
    </source>
</evidence>
<dbReference type="InterPro" id="IPR026593">
    <property type="entry name" value="SecY"/>
</dbReference>
<evidence type="ECO:0000256" key="9">
    <source>
        <dbReference type="ARBA" id="ARBA00039733"/>
    </source>
</evidence>
<keyword evidence="13" id="KW-1185">Reference proteome</keyword>
<dbReference type="GO" id="GO:0005886">
    <property type="term" value="C:plasma membrane"/>
    <property type="evidence" value="ECO:0007669"/>
    <property type="project" value="UniProtKB-SubCell"/>
</dbReference>
<dbReference type="Gene3D" id="1.10.3370.10">
    <property type="entry name" value="SecY subunit domain"/>
    <property type="match status" value="1"/>
</dbReference>
<dbReference type="STRING" id="296218.AWN68_05560"/>
<feature type="transmembrane region" description="Helical" evidence="10">
    <location>
        <begin position="210"/>
        <end position="230"/>
    </location>
</feature>
<reference evidence="12 13" key="1">
    <citation type="submission" date="2016-01" db="EMBL/GenBank/DDBJ databases">
        <title>Genome sequencing of Roseivirga echinicomitans KMM 6058.</title>
        <authorList>
            <person name="Selvaratnam C."/>
            <person name="Thevarajoo S."/>
            <person name="Goh K.M."/>
            <person name="Ee R."/>
            <person name="Chan K.-G."/>
            <person name="Chong C.S."/>
        </authorList>
    </citation>
    <scope>NUCLEOTIDE SEQUENCE [LARGE SCALE GENOMIC DNA]</scope>
    <source>
        <strain evidence="12 13">KMM 6058</strain>
    </source>
</reference>
<dbReference type="GO" id="GO:0043952">
    <property type="term" value="P:protein transport by the Sec complex"/>
    <property type="evidence" value="ECO:0007669"/>
    <property type="project" value="UniProtKB-UniRule"/>
</dbReference>
<feature type="transmembrane region" description="Helical" evidence="10">
    <location>
        <begin position="147"/>
        <end position="168"/>
    </location>
</feature>
<feature type="transmembrane region" description="Helical" evidence="10">
    <location>
        <begin position="71"/>
        <end position="96"/>
    </location>
</feature>
<comment type="caution">
    <text evidence="12">The sequence shown here is derived from an EMBL/GenBank/DDBJ whole genome shotgun (WGS) entry which is preliminary data.</text>
</comment>
<name>A0A150XCT0_9BACT</name>
<keyword evidence="3 10" id="KW-0813">Transport</keyword>
<evidence type="ECO:0000256" key="4">
    <source>
        <dbReference type="ARBA" id="ARBA00022692"/>
    </source>
</evidence>
<dbReference type="Proteomes" id="UP000075615">
    <property type="component" value="Unassembled WGS sequence"/>
</dbReference>
<dbReference type="GO" id="GO:0065002">
    <property type="term" value="P:intracellular protein transmembrane transport"/>
    <property type="evidence" value="ECO:0007669"/>
    <property type="project" value="UniProtKB-UniRule"/>
</dbReference>
<dbReference type="AlphaFoldDB" id="A0A150XCT0"/>
<dbReference type="InterPro" id="IPR002208">
    <property type="entry name" value="SecY/SEC61-alpha"/>
</dbReference>
<keyword evidence="10" id="KW-1003">Cell membrane</keyword>
<dbReference type="EMBL" id="LRDB01000023">
    <property type="protein sequence ID" value="KYG76500.1"/>
    <property type="molecule type" value="Genomic_DNA"/>
</dbReference>
<evidence type="ECO:0000313" key="13">
    <source>
        <dbReference type="Proteomes" id="UP000075615"/>
    </source>
</evidence>
<keyword evidence="7 10" id="KW-0811">Translocation</keyword>
<dbReference type="PRINTS" id="PR00303">
    <property type="entry name" value="SECYTRNLCASE"/>
</dbReference>
<feature type="transmembrane region" description="Helical" evidence="10">
    <location>
        <begin position="391"/>
        <end position="411"/>
    </location>
</feature>
<dbReference type="SUPFAM" id="SSF103491">
    <property type="entry name" value="Preprotein translocase SecY subunit"/>
    <property type="match status" value="1"/>
</dbReference>
<comment type="subcellular location">
    <subcellularLocation>
        <location evidence="10">Cell membrane</location>
        <topology evidence="10">Multi-pass membrane protein</topology>
    </subcellularLocation>
    <subcellularLocation>
        <location evidence="1">Membrane</location>
        <topology evidence="1">Multi-pass membrane protein</topology>
    </subcellularLocation>
</comment>
<dbReference type="PIRSF" id="PIRSF004557">
    <property type="entry name" value="SecY"/>
    <property type="match status" value="1"/>
</dbReference>
<comment type="subunit">
    <text evidence="10">Component of the Sec protein translocase complex. Heterotrimer consisting of SecY, SecE and SecG subunits. The heterotrimers can form oligomers, although 1 heterotrimer is thought to be able to translocate proteins. Interacts with the ribosome. Interacts with SecDF, and other proteins may be involved. Interacts with SecA.</text>
</comment>
<dbReference type="Pfam" id="PF00344">
    <property type="entry name" value="SecY"/>
    <property type="match status" value="1"/>
</dbReference>
<comment type="similarity">
    <text evidence="2 10 11">Belongs to the SecY/SEC61-alpha family.</text>
</comment>
<dbReference type="PROSITE" id="PS00755">
    <property type="entry name" value="SECY_1"/>
    <property type="match status" value="1"/>
</dbReference>
<dbReference type="InterPro" id="IPR030659">
    <property type="entry name" value="SecY_CS"/>
</dbReference>
<evidence type="ECO:0000256" key="5">
    <source>
        <dbReference type="ARBA" id="ARBA00022927"/>
    </source>
</evidence>
<dbReference type="OrthoDB" id="9809248at2"/>
<dbReference type="NCBIfam" id="TIGR00967">
    <property type="entry name" value="3a0501s007"/>
    <property type="match status" value="1"/>
</dbReference>
<protein>
    <recommendedName>
        <fullName evidence="9 10">Protein translocase subunit SecY</fullName>
    </recommendedName>
</protein>
<accession>A0A150XCT0</accession>
<keyword evidence="6 10" id="KW-1133">Transmembrane helix</keyword>
<dbReference type="InterPro" id="IPR023201">
    <property type="entry name" value="SecY_dom_sf"/>
</dbReference>
<evidence type="ECO:0000313" key="12">
    <source>
        <dbReference type="EMBL" id="KYG76500.1"/>
    </source>
</evidence>
<feature type="transmembrane region" description="Helical" evidence="10">
    <location>
        <begin position="263"/>
        <end position="286"/>
    </location>
</feature>
<evidence type="ECO:0000256" key="6">
    <source>
        <dbReference type="ARBA" id="ARBA00022989"/>
    </source>
</evidence>
<evidence type="ECO:0000256" key="1">
    <source>
        <dbReference type="ARBA" id="ARBA00004141"/>
    </source>
</evidence>
<feature type="transmembrane region" description="Helical" evidence="10">
    <location>
        <begin position="116"/>
        <end position="135"/>
    </location>
</feature>
<keyword evidence="5 10" id="KW-0653">Protein transport</keyword>